<proteinExistence type="predicted"/>
<feature type="compositionally biased region" description="Low complexity" evidence="1">
    <location>
        <begin position="55"/>
        <end position="66"/>
    </location>
</feature>
<sequence>MAAAETARQHRELVGKGQRHLKEAITVAFQILTSINNEFSDPALWSTSHHQEQDPPAAAGSDAASGAAGGGGRGASPSHGGPLDEARHRYKTAMAALWVSIATVSCCAQEIGPTEDKANTVEIKRLEDRASLLRKEIESKNKDVKCLVDHLRDLISDVSMLQSSSVNCYV</sequence>
<dbReference type="EMBL" id="SPHZ02000001">
    <property type="protein sequence ID" value="KAF0934748.1"/>
    <property type="molecule type" value="Genomic_DNA"/>
</dbReference>
<feature type="region of interest" description="Disordered" evidence="1">
    <location>
        <begin position="45"/>
        <end position="85"/>
    </location>
</feature>
<dbReference type="GO" id="GO:0016592">
    <property type="term" value="C:mediator complex"/>
    <property type="evidence" value="ECO:0007669"/>
    <property type="project" value="InterPro"/>
</dbReference>
<dbReference type="PANTHER" id="PTHR36406:SF2">
    <property type="entry name" value="MEDIATOR OF RNA POLYMERASE II TRANSCRIPTION SUBUNIT 30"/>
    <property type="match status" value="1"/>
</dbReference>
<dbReference type="PANTHER" id="PTHR36406">
    <property type="entry name" value="MEDIATOR OF RNA POLYMERASE II TRANSCRIPTION SUBUNIT 30"/>
    <property type="match status" value="1"/>
</dbReference>
<dbReference type="Proteomes" id="UP000479710">
    <property type="component" value="Unassembled WGS sequence"/>
</dbReference>
<organism evidence="2 3">
    <name type="scientific">Oryza meyeriana var. granulata</name>
    <dbReference type="NCBI Taxonomy" id="110450"/>
    <lineage>
        <taxon>Eukaryota</taxon>
        <taxon>Viridiplantae</taxon>
        <taxon>Streptophyta</taxon>
        <taxon>Embryophyta</taxon>
        <taxon>Tracheophyta</taxon>
        <taxon>Spermatophyta</taxon>
        <taxon>Magnoliopsida</taxon>
        <taxon>Liliopsida</taxon>
        <taxon>Poales</taxon>
        <taxon>Poaceae</taxon>
        <taxon>BOP clade</taxon>
        <taxon>Oryzoideae</taxon>
        <taxon>Oryzeae</taxon>
        <taxon>Oryzinae</taxon>
        <taxon>Oryza</taxon>
        <taxon>Oryza meyeriana</taxon>
    </lineage>
</organism>
<evidence type="ECO:0008006" key="4">
    <source>
        <dbReference type="Google" id="ProtNLM"/>
    </source>
</evidence>
<dbReference type="OrthoDB" id="532289at2759"/>
<evidence type="ECO:0000313" key="3">
    <source>
        <dbReference type="Proteomes" id="UP000479710"/>
    </source>
</evidence>
<keyword evidence="3" id="KW-1185">Reference proteome</keyword>
<accession>A0A6G1FCT0</accession>
<protein>
    <recommendedName>
        <fullName evidence="4">Mediator of RNA polymerase II transcription subunit 30</fullName>
    </recommendedName>
</protein>
<dbReference type="AlphaFoldDB" id="A0A6G1FCT0"/>
<gene>
    <name evidence="2" type="ORF">E2562_028337</name>
</gene>
<evidence type="ECO:0000256" key="1">
    <source>
        <dbReference type="SAM" id="MobiDB-lite"/>
    </source>
</evidence>
<evidence type="ECO:0000313" key="2">
    <source>
        <dbReference type="EMBL" id="KAF0934748.1"/>
    </source>
</evidence>
<comment type="caution">
    <text evidence="2">The sequence shown here is derived from an EMBL/GenBank/DDBJ whole genome shotgun (WGS) entry which is preliminary data.</text>
</comment>
<name>A0A6G1FCT0_9ORYZ</name>
<dbReference type="InterPro" id="IPR034568">
    <property type="entry name" value="MED30"/>
</dbReference>
<reference evidence="2 3" key="1">
    <citation type="submission" date="2019-11" db="EMBL/GenBank/DDBJ databases">
        <title>Whole genome sequence of Oryza granulata.</title>
        <authorList>
            <person name="Li W."/>
        </authorList>
    </citation>
    <scope>NUCLEOTIDE SEQUENCE [LARGE SCALE GENOMIC DNA]</scope>
    <source>
        <strain evidence="3">cv. Menghai</strain>
        <tissue evidence="2">Leaf</tissue>
    </source>
</reference>